<feature type="signal peptide" evidence="3">
    <location>
        <begin position="1"/>
        <end position="30"/>
    </location>
</feature>
<gene>
    <name evidence="4" type="ORF">AAP_04433</name>
</gene>
<sequence length="421" mass="45887">MPSAVRPARLLQCAVAATAVLLSASSGVEAANILKESEGDFEGLEGYRYGQEVPITCLDRDLNTGEHRTNENGFLKWDPFPVCNETGKPLALNYGVSETVTCTLDSISDELYHMLEFYVHHDVPLSCRIPGLPLPGQEREKRGSSESESGSVNKGSSDESKGETTAQSDEPTDIDISRLKQPSGHPAYTPITIALQGTLQLSHLHIWTDMNFLLHQDQFPLDLSTEGKQSSEKDKQEKKDKKAKKKKNKKNKKKGKIHEPGQITAAIAYSLPSLTASDSLQRPLTHDLWAPGQGSKVVRGEPLTLNLHVHWIEQNHHLKAAVASYPAAKVKSNDTSPHHTVLTSMMYLIAAAGVGAVAAIWWERNVGNGKMKWRGEGLLGHPSKSSPNMGFFHSDGKVSIGTRGAMNGYGGYGGYNSGKRD</sequence>
<feature type="transmembrane region" description="Helical" evidence="2">
    <location>
        <begin position="341"/>
        <end position="362"/>
    </location>
</feature>
<comment type="caution">
    <text evidence="4">The sequence shown here is derived from an EMBL/GenBank/DDBJ whole genome shotgun (WGS) entry which is preliminary data.</text>
</comment>
<name>A0A167WUH1_9EURO</name>
<proteinExistence type="predicted"/>
<feature type="compositionally biased region" description="Low complexity" evidence="1">
    <location>
        <begin position="146"/>
        <end position="155"/>
    </location>
</feature>
<reference evidence="4 5" key="1">
    <citation type="journal article" date="2016" name="Genome Biol. Evol.">
        <title>Divergent and convergent evolution of fungal pathogenicity.</title>
        <authorList>
            <person name="Shang Y."/>
            <person name="Xiao G."/>
            <person name="Zheng P."/>
            <person name="Cen K."/>
            <person name="Zhan S."/>
            <person name="Wang C."/>
        </authorList>
    </citation>
    <scope>NUCLEOTIDE SEQUENCE [LARGE SCALE GENOMIC DNA]</scope>
    <source>
        <strain evidence="4 5">ARSEF 7405</strain>
    </source>
</reference>
<keyword evidence="3" id="KW-0732">Signal</keyword>
<organism evidence="4 5">
    <name type="scientific">Ascosphaera apis ARSEF 7405</name>
    <dbReference type="NCBI Taxonomy" id="392613"/>
    <lineage>
        <taxon>Eukaryota</taxon>
        <taxon>Fungi</taxon>
        <taxon>Dikarya</taxon>
        <taxon>Ascomycota</taxon>
        <taxon>Pezizomycotina</taxon>
        <taxon>Eurotiomycetes</taxon>
        <taxon>Eurotiomycetidae</taxon>
        <taxon>Onygenales</taxon>
        <taxon>Ascosphaeraceae</taxon>
        <taxon>Ascosphaera</taxon>
    </lineage>
</organism>
<accession>A0A167WUH1</accession>
<dbReference type="OrthoDB" id="18530at2759"/>
<dbReference type="EMBL" id="AZGZ01000021">
    <property type="protein sequence ID" value="KZZ89286.1"/>
    <property type="molecule type" value="Genomic_DNA"/>
</dbReference>
<feature type="region of interest" description="Disordered" evidence="1">
    <location>
        <begin position="132"/>
        <end position="183"/>
    </location>
</feature>
<evidence type="ECO:0000313" key="5">
    <source>
        <dbReference type="Proteomes" id="UP000242877"/>
    </source>
</evidence>
<keyword evidence="2" id="KW-0812">Transmembrane</keyword>
<evidence type="ECO:0000313" key="4">
    <source>
        <dbReference type="EMBL" id="KZZ89286.1"/>
    </source>
</evidence>
<dbReference type="VEuPathDB" id="FungiDB:AAP_04433"/>
<evidence type="ECO:0000256" key="1">
    <source>
        <dbReference type="SAM" id="MobiDB-lite"/>
    </source>
</evidence>
<keyword evidence="5" id="KW-1185">Reference proteome</keyword>
<feature type="compositionally biased region" description="Basic and acidic residues" evidence="1">
    <location>
        <begin position="229"/>
        <end position="240"/>
    </location>
</feature>
<feature type="region of interest" description="Disordered" evidence="1">
    <location>
        <begin position="224"/>
        <end position="259"/>
    </location>
</feature>
<evidence type="ECO:0000256" key="2">
    <source>
        <dbReference type="SAM" id="Phobius"/>
    </source>
</evidence>
<keyword evidence="2" id="KW-1133">Transmembrane helix</keyword>
<keyword evidence="2" id="KW-0472">Membrane</keyword>
<evidence type="ECO:0008006" key="6">
    <source>
        <dbReference type="Google" id="ProtNLM"/>
    </source>
</evidence>
<evidence type="ECO:0000256" key="3">
    <source>
        <dbReference type="SAM" id="SignalP"/>
    </source>
</evidence>
<dbReference type="PANTHER" id="PTHR40368">
    <property type="entry name" value="YALI0F14399P"/>
    <property type="match status" value="1"/>
</dbReference>
<dbReference type="PANTHER" id="PTHR40368:SF1">
    <property type="entry name" value="YALI0F14399P"/>
    <property type="match status" value="1"/>
</dbReference>
<feature type="compositionally biased region" description="Basic residues" evidence="1">
    <location>
        <begin position="241"/>
        <end position="256"/>
    </location>
</feature>
<dbReference type="Proteomes" id="UP000242877">
    <property type="component" value="Unassembled WGS sequence"/>
</dbReference>
<feature type="chain" id="PRO_5007894115" description="Autophagy-related protein 27" evidence="3">
    <location>
        <begin position="31"/>
        <end position="421"/>
    </location>
</feature>
<protein>
    <recommendedName>
        <fullName evidence="6">Autophagy-related protein 27</fullName>
    </recommendedName>
</protein>
<dbReference type="AlphaFoldDB" id="A0A167WUH1"/>